<comment type="caution">
    <text evidence="4">The sequence shown here is derived from an EMBL/GenBank/DDBJ whole genome shotgun (WGS) entry which is preliminary data.</text>
</comment>
<protein>
    <submittedName>
        <fullName evidence="4">Thioesterase family protein</fullName>
    </submittedName>
</protein>
<evidence type="ECO:0000259" key="2">
    <source>
        <dbReference type="Pfam" id="PF13622"/>
    </source>
</evidence>
<accession>A0ABN2XX06</accession>
<sequence length="294" mass="30703">MTTTPPPDFDRETAVHAQPGAPGSYDADLPGAWKVGQGINGGVLLAVTARALSAELGTAHGDRPDGHPDPLSVSAYYLSAAAAGPAVVRTETVRRGNSVSHGGAELLQQEEPGAGPVARLRVLAAYGNLDDQAGSVLADAGLTAAKPPALAPVEQCIGSDAAPAEFRAESPMLGRADLRLDPSCVGWAVGAPSGKGEMKGWFRLPEDRAPDPLLLLMAVDVLPPASFDLGMIGWAPTLELTAHVRARPAPGWLRVVHTTRNVAGGYMEEDAEIWDSADRLVAQSRQLARLPRRS</sequence>
<dbReference type="Proteomes" id="UP001500443">
    <property type="component" value="Unassembled WGS sequence"/>
</dbReference>
<dbReference type="Pfam" id="PF20789">
    <property type="entry name" value="4HBT_3C"/>
    <property type="match status" value="1"/>
</dbReference>
<dbReference type="SUPFAM" id="SSF54637">
    <property type="entry name" value="Thioesterase/thiol ester dehydrase-isomerase"/>
    <property type="match status" value="2"/>
</dbReference>
<dbReference type="Gene3D" id="2.40.160.210">
    <property type="entry name" value="Acyl-CoA thioesterase, double hotdog domain"/>
    <property type="match status" value="1"/>
</dbReference>
<dbReference type="InterPro" id="IPR049449">
    <property type="entry name" value="TesB_ACOT8-like_N"/>
</dbReference>
<evidence type="ECO:0000313" key="4">
    <source>
        <dbReference type="EMBL" id="GAA2117991.1"/>
    </source>
</evidence>
<dbReference type="EMBL" id="BAAAPF010000039">
    <property type="protein sequence ID" value="GAA2117991.1"/>
    <property type="molecule type" value="Genomic_DNA"/>
</dbReference>
<dbReference type="InterPro" id="IPR049450">
    <property type="entry name" value="ACOT8-like_C"/>
</dbReference>
<evidence type="ECO:0000313" key="5">
    <source>
        <dbReference type="Proteomes" id="UP001500443"/>
    </source>
</evidence>
<dbReference type="InterPro" id="IPR029069">
    <property type="entry name" value="HotDog_dom_sf"/>
</dbReference>
<feature type="domain" description="Acyl-CoA thioesterase-like N-terminal HotDog" evidence="2">
    <location>
        <begin position="29"/>
        <end position="121"/>
    </location>
</feature>
<dbReference type="InterPro" id="IPR042171">
    <property type="entry name" value="Acyl-CoA_hotdog"/>
</dbReference>
<dbReference type="Pfam" id="PF13622">
    <property type="entry name" value="4HBT_3"/>
    <property type="match status" value="1"/>
</dbReference>
<proteinExistence type="predicted"/>
<dbReference type="InterPro" id="IPR052389">
    <property type="entry name" value="Sec_Metab_Biosynth-Assoc"/>
</dbReference>
<gene>
    <name evidence="4" type="ORF">GCM10009802_19380</name>
</gene>
<feature type="domain" description="Acyl-CoA thioesterase-like C-terminal" evidence="3">
    <location>
        <begin position="162"/>
        <end position="288"/>
    </location>
</feature>
<organism evidence="4 5">
    <name type="scientific">Streptomyces synnematoformans</name>
    <dbReference type="NCBI Taxonomy" id="415721"/>
    <lineage>
        <taxon>Bacteria</taxon>
        <taxon>Bacillati</taxon>
        <taxon>Actinomycetota</taxon>
        <taxon>Actinomycetes</taxon>
        <taxon>Kitasatosporales</taxon>
        <taxon>Streptomycetaceae</taxon>
        <taxon>Streptomyces</taxon>
    </lineage>
</organism>
<reference evidence="4 5" key="1">
    <citation type="journal article" date="2019" name="Int. J. Syst. Evol. Microbiol.">
        <title>The Global Catalogue of Microorganisms (GCM) 10K type strain sequencing project: providing services to taxonomists for standard genome sequencing and annotation.</title>
        <authorList>
            <consortium name="The Broad Institute Genomics Platform"/>
            <consortium name="The Broad Institute Genome Sequencing Center for Infectious Disease"/>
            <person name="Wu L."/>
            <person name="Ma J."/>
        </authorList>
    </citation>
    <scope>NUCLEOTIDE SEQUENCE [LARGE SCALE GENOMIC DNA]</scope>
    <source>
        <strain evidence="4 5">JCM 15481</strain>
    </source>
</reference>
<evidence type="ECO:0000259" key="3">
    <source>
        <dbReference type="Pfam" id="PF20789"/>
    </source>
</evidence>
<dbReference type="PANTHER" id="PTHR38110:SF1">
    <property type="entry name" value="THIOESTERASE DOMAIN-CONTAINING PROTEIN"/>
    <property type="match status" value="1"/>
</dbReference>
<dbReference type="RefSeq" id="WP_344289404.1">
    <property type="nucleotide sequence ID" value="NZ_BAAAPF010000039.1"/>
</dbReference>
<evidence type="ECO:0000256" key="1">
    <source>
        <dbReference type="SAM" id="MobiDB-lite"/>
    </source>
</evidence>
<name>A0ABN2XX06_9ACTN</name>
<keyword evidence="5" id="KW-1185">Reference proteome</keyword>
<dbReference type="PANTHER" id="PTHR38110">
    <property type="entry name" value="CHROMOSOME 23, WHOLE GENOME SHOTGUN SEQUENCE"/>
    <property type="match status" value="1"/>
</dbReference>
<feature type="region of interest" description="Disordered" evidence="1">
    <location>
        <begin position="1"/>
        <end position="25"/>
    </location>
</feature>